<accession>A0A9P1I8T6</accession>
<sequence>MEEIQRRGEKMRKNRKKLVVKSCGKISSSPKLDLTQTPRRMVNLKKVPIQVPLKRKPTPPPILIERKSPGEVFAQLTPKRQKSSLELVESQKSEDVFKDFPDFSDSSSDISNVFDELSPRKMNLNAEGDAEEFPLEFITGSQYLKEPPPPPKKHVEIEESQDFPLDFGFLPGSQYFKKPFAVPKMPKKLEKIRDIEFDLAEIEESCCDFPVLPTMIREYEIDEETQSMFYQNGYYDSLNVSVSGQKIDIQEDSRKDHEEETPDEMTQKYTSMATEKLEKSSKNAKLDKCLIKRKHLTGIAAKFASLMTTKNSEKRILISDMILGSKKKIEMEMLEVEKGFCALGISTFKIKTPPEHRNSLLLFRTKTPTITRLSSSASPLSTTLSLRIPAQYLRNQKNSAHFSIEFSARDEKEEEQNIVKIILSPPVIV</sequence>
<comment type="caution">
    <text evidence="2">The sequence shown here is derived from an EMBL/GenBank/DDBJ whole genome shotgun (WGS) entry which is preliminary data.</text>
</comment>
<feature type="compositionally biased region" description="Basic residues" evidence="1">
    <location>
        <begin position="9"/>
        <end position="19"/>
    </location>
</feature>
<dbReference type="AlphaFoldDB" id="A0A9P1I8T6"/>
<protein>
    <submittedName>
        <fullName evidence="2">Uncharacterized protein</fullName>
    </submittedName>
</protein>
<gene>
    <name evidence="2" type="ORF">CAMP_LOCUS3023</name>
</gene>
<evidence type="ECO:0000256" key="1">
    <source>
        <dbReference type="SAM" id="MobiDB-lite"/>
    </source>
</evidence>
<organism evidence="2 3">
    <name type="scientific">Caenorhabditis angaria</name>
    <dbReference type="NCBI Taxonomy" id="860376"/>
    <lineage>
        <taxon>Eukaryota</taxon>
        <taxon>Metazoa</taxon>
        <taxon>Ecdysozoa</taxon>
        <taxon>Nematoda</taxon>
        <taxon>Chromadorea</taxon>
        <taxon>Rhabditida</taxon>
        <taxon>Rhabditina</taxon>
        <taxon>Rhabditomorpha</taxon>
        <taxon>Rhabditoidea</taxon>
        <taxon>Rhabditidae</taxon>
        <taxon>Peloderinae</taxon>
        <taxon>Caenorhabditis</taxon>
    </lineage>
</organism>
<evidence type="ECO:0000313" key="3">
    <source>
        <dbReference type="Proteomes" id="UP001152747"/>
    </source>
</evidence>
<dbReference type="Proteomes" id="UP001152747">
    <property type="component" value="Unassembled WGS sequence"/>
</dbReference>
<dbReference type="EMBL" id="CANHGI010000001">
    <property type="protein sequence ID" value="CAI5440386.1"/>
    <property type="molecule type" value="Genomic_DNA"/>
</dbReference>
<reference evidence="2" key="1">
    <citation type="submission" date="2022-11" db="EMBL/GenBank/DDBJ databases">
        <authorList>
            <person name="Kikuchi T."/>
        </authorList>
    </citation>
    <scope>NUCLEOTIDE SEQUENCE</scope>
    <source>
        <strain evidence="2">PS1010</strain>
    </source>
</reference>
<feature type="region of interest" description="Disordered" evidence="1">
    <location>
        <begin position="1"/>
        <end position="22"/>
    </location>
</feature>
<keyword evidence="3" id="KW-1185">Reference proteome</keyword>
<name>A0A9P1I8T6_9PELO</name>
<dbReference type="OrthoDB" id="5875564at2759"/>
<proteinExistence type="predicted"/>
<evidence type="ECO:0000313" key="2">
    <source>
        <dbReference type="EMBL" id="CAI5440386.1"/>
    </source>
</evidence>